<accession>V6KSV4</accession>
<reference evidence="1 2" key="1">
    <citation type="journal article" date="2014" name="Genome Announc.">
        <title>Draft Genome Sequence of Streptomyces roseochromogenes subsp. oscitans DS 12.976, Producer of the Aminocoumarin Antibiotic Clorobiocin.</title>
        <authorList>
            <person name="Ruckert C."/>
            <person name="Kalinowski J."/>
            <person name="Heide L."/>
            <person name="Apel A.K."/>
        </authorList>
    </citation>
    <scope>NUCLEOTIDE SEQUENCE [LARGE SCALE GENOMIC DNA]</scope>
    <source>
        <strain evidence="1 2">DS 12.976</strain>
    </source>
</reference>
<dbReference type="EMBL" id="AWQX01000058">
    <property type="protein sequence ID" value="EST35255.1"/>
    <property type="molecule type" value="Genomic_DNA"/>
</dbReference>
<keyword evidence="2" id="KW-1185">Reference proteome</keyword>
<evidence type="ECO:0000313" key="1">
    <source>
        <dbReference type="EMBL" id="EST35255.1"/>
    </source>
</evidence>
<protein>
    <submittedName>
        <fullName evidence="1">Uncharacterized protein</fullName>
    </submittedName>
</protein>
<proteinExistence type="predicted"/>
<dbReference type="Proteomes" id="UP000017984">
    <property type="component" value="Chromosome"/>
</dbReference>
<dbReference type="HOGENOM" id="CLU_3367718_0_0_11"/>
<dbReference type="AlphaFoldDB" id="V6KSV4"/>
<comment type="caution">
    <text evidence="1">The sequence shown here is derived from an EMBL/GenBank/DDBJ whole genome shotgun (WGS) entry which is preliminary data.</text>
</comment>
<organism evidence="1 2">
    <name type="scientific">Streptomyces roseochromogenus subsp. oscitans DS 12.976</name>
    <dbReference type="NCBI Taxonomy" id="1352936"/>
    <lineage>
        <taxon>Bacteria</taxon>
        <taxon>Bacillati</taxon>
        <taxon>Actinomycetota</taxon>
        <taxon>Actinomycetes</taxon>
        <taxon>Kitasatosporales</taxon>
        <taxon>Streptomycetaceae</taxon>
        <taxon>Streptomyces</taxon>
    </lineage>
</organism>
<name>V6KSV4_STRRC</name>
<sequence length="35" mass="3641">MTLLVVASLMGPAAKEPLDFTDPELTRACTGMSAC</sequence>
<gene>
    <name evidence="1" type="ORF">M878_06830</name>
</gene>
<dbReference type="PATRIC" id="fig|1352936.5.peg.1460"/>
<evidence type="ECO:0000313" key="2">
    <source>
        <dbReference type="Proteomes" id="UP000017984"/>
    </source>
</evidence>